<protein>
    <submittedName>
        <fullName evidence="3">Aldo/keto reductase</fullName>
    </submittedName>
</protein>
<dbReference type="InterPro" id="IPR023210">
    <property type="entry name" value="NADP_OxRdtase_dom"/>
</dbReference>
<evidence type="ECO:0000313" key="4">
    <source>
        <dbReference type="Proteomes" id="UP001237595"/>
    </source>
</evidence>
<evidence type="ECO:0000259" key="2">
    <source>
        <dbReference type="Pfam" id="PF00248"/>
    </source>
</evidence>
<dbReference type="Gene3D" id="3.20.20.100">
    <property type="entry name" value="NADP-dependent oxidoreductase domain"/>
    <property type="match status" value="1"/>
</dbReference>
<evidence type="ECO:0000313" key="3">
    <source>
        <dbReference type="EMBL" id="MDI2028026.1"/>
    </source>
</evidence>
<dbReference type="Proteomes" id="UP001237595">
    <property type="component" value="Unassembled WGS sequence"/>
</dbReference>
<dbReference type="EMBL" id="JASAOF010000002">
    <property type="protein sequence ID" value="MDI2028026.1"/>
    <property type="molecule type" value="Genomic_DNA"/>
</dbReference>
<dbReference type="SUPFAM" id="SSF51430">
    <property type="entry name" value="NAD(P)-linked oxidoreductase"/>
    <property type="match status" value="1"/>
</dbReference>
<gene>
    <name evidence="3" type="ORF">QFW96_05370</name>
</gene>
<keyword evidence="1" id="KW-0560">Oxidoreductase</keyword>
<dbReference type="InterPro" id="IPR050791">
    <property type="entry name" value="Aldo-Keto_reductase"/>
</dbReference>
<organism evidence="3 4">
    <name type="scientific">Saccharopolyspora ipomoeae</name>
    <dbReference type="NCBI Taxonomy" id="3042027"/>
    <lineage>
        <taxon>Bacteria</taxon>
        <taxon>Bacillati</taxon>
        <taxon>Actinomycetota</taxon>
        <taxon>Actinomycetes</taxon>
        <taxon>Pseudonocardiales</taxon>
        <taxon>Pseudonocardiaceae</taxon>
        <taxon>Saccharopolyspora</taxon>
    </lineage>
</organism>
<comment type="caution">
    <text evidence="3">The sequence shown here is derived from an EMBL/GenBank/DDBJ whole genome shotgun (WGS) entry which is preliminary data.</text>
</comment>
<keyword evidence="4" id="KW-1185">Reference proteome</keyword>
<dbReference type="PANTHER" id="PTHR43625:SF40">
    <property type="entry name" value="ALDO-KETO REDUCTASE YAKC [NADP(+)]"/>
    <property type="match status" value="1"/>
</dbReference>
<dbReference type="PANTHER" id="PTHR43625">
    <property type="entry name" value="AFLATOXIN B1 ALDEHYDE REDUCTASE"/>
    <property type="match status" value="1"/>
</dbReference>
<dbReference type="Pfam" id="PF00248">
    <property type="entry name" value="Aldo_ket_red"/>
    <property type="match status" value="1"/>
</dbReference>
<dbReference type="PRINTS" id="PR00069">
    <property type="entry name" value="ALDKETRDTASE"/>
</dbReference>
<dbReference type="RefSeq" id="WP_281454398.1">
    <property type="nucleotide sequence ID" value="NZ_JASAOF010000002.1"/>
</dbReference>
<sequence>MSDAPPRRRLGRSGPEVSAIGYGAMGLSGVYGNADDAESARLLEQLLDLGVNFLDTADVYGDGHNEELISGLLAHRRDEVVLATKFGANKETGGGKPDYVRKAVEASLTRLGTDHIDLYYLHRLDKTTPIEDTAGAMGELVAEGKIRHVGLSEISAATLRRAHAVHPITAVQQEYSLFTREPEDDLLPTTRELGVSLVAYSPLGRGVLTGAFSSVSDVENLEVRAKRYPRFQEESLQRNIELTRPLREHAESLGITPAQLALAWLLAQGEDIVPIPGSRRIERVRANLEAASVTLTPDLVAELSARFPPGAAEGERYHPDGMSRLDR</sequence>
<dbReference type="InterPro" id="IPR036812">
    <property type="entry name" value="NAD(P)_OxRdtase_dom_sf"/>
</dbReference>
<reference evidence="3 4" key="1">
    <citation type="submission" date="2023-04" db="EMBL/GenBank/DDBJ databases">
        <title>Draft genome sequence of Saccharopolyspora sp. TS4A08 isolated from sweet potato rhizospheric soil.</title>
        <authorList>
            <person name="Suksaard P."/>
            <person name="Duangmal K."/>
        </authorList>
    </citation>
    <scope>NUCLEOTIDE SEQUENCE [LARGE SCALE GENOMIC DNA]</scope>
    <source>
        <strain evidence="3 4">TS4A08</strain>
    </source>
</reference>
<feature type="domain" description="NADP-dependent oxidoreductase" evidence="2">
    <location>
        <begin position="19"/>
        <end position="303"/>
    </location>
</feature>
<dbReference type="InterPro" id="IPR020471">
    <property type="entry name" value="AKR"/>
</dbReference>
<proteinExistence type="predicted"/>
<accession>A0ABT6PJ69</accession>
<name>A0ABT6PJ69_9PSEU</name>
<evidence type="ECO:0000256" key="1">
    <source>
        <dbReference type="ARBA" id="ARBA00023002"/>
    </source>
</evidence>